<accession>A0A087T411</accession>
<comment type="catalytic activity">
    <reaction evidence="3">
        <text>4,8-dimethylnonanoyl-CoA + (R)-carnitine = O-4,8-dimethylnonanoyl-(R)-carnitine + CoA</text>
        <dbReference type="Rhea" id="RHEA:44860"/>
        <dbReference type="ChEBI" id="CHEBI:16347"/>
        <dbReference type="ChEBI" id="CHEBI:57287"/>
        <dbReference type="ChEBI" id="CHEBI:77061"/>
        <dbReference type="ChEBI" id="CHEBI:84654"/>
    </reaction>
</comment>
<evidence type="ECO:0000259" key="4">
    <source>
        <dbReference type="Pfam" id="PF00755"/>
    </source>
</evidence>
<protein>
    <submittedName>
        <fullName evidence="5">Carnitine O-acetyltransferase</fullName>
    </submittedName>
</protein>
<reference evidence="5 6" key="1">
    <citation type="submission" date="2013-11" db="EMBL/GenBank/DDBJ databases">
        <title>Genome sequencing of Stegodyphus mimosarum.</title>
        <authorList>
            <person name="Bechsgaard J."/>
        </authorList>
    </citation>
    <scope>NUCLEOTIDE SEQUENCE [LARGE SCALE GENOMIC DNA]</scope>
</reference>
<feature type="non-terminal residue" evidence="5">
    <location>
        <position position="153"/>
    </location>
</feature>
<evidence type="ECO:0000256" key="3">
    <source>
        <dbReference type="ARBA" id="ARBA00048999"/>
    </source>
</evidence>
<evidence type="ECO:0000313" key="6">
    <source>
        <dbReference type="Proteomes" id="UP000054359"/>
    </source>
</evidence>
<dbReference type="GO" id="GO:0004092">
    <property type="term" value="F:carnitine O-acetyltransferase activity"/>
    <property type="evidence" value="ECO:0007669"/>
    <property type="project" value="TreeGrafter"/>
</dbReference>
<name>A0A087T411_STEMI</name>
<sequence>MALRFYRSLFRQAENFANRYLFATSAVSVAPLRMGEKLQAHQQSLPRLPVPPLHPSLEKYLLSVRPLLTEEEYRNTEKVVKEFGAPGGLGVKLHTMLKERAKVTENWLDEWWLNSAYLEFRMPLVLYSSPGLVFPLKDFNTVERQLRYAARLV</sequence>
<dbReference type="Pfam" id="PF00755">
    <property type="entry name" value="Carn_acyltransf"/>
    <property type="match status" value="1"/>
</dbReference>
<comment type="pathway">
    <text evidence="1">Lipid metabolism; fatty acid beta-oxidation.</text>
</comment>
<keyword evidence="2" id="KW-0012">Acyltransferase</keyword>
<dbReference type="SUPFAM" id="SSF52777">
    <property type="entry name" value="CoA-dependent acyltransferases"/>
    <property type="match status" value="1"/>
</dbReference>
<evidence type="ECO:0000313" key="5">
    <source>
        <dbReference type="EMBL" id="KFM59850.1"/>
    </source>
</evidence>
<dbReference type="UniPathway" id="UPA00659"/>
<dbReference type="AlphaFoldDB" id="A0A087T411"/>
<dbReference type="GO" id="GO:0006635">
    <property type="term" value="P:fatty acid beta-oxidation"/>
    <property type="evidence" value="ECO:0007669"/>
    <property type="project" value="UniProtKB-UniPathway"/>
</dbReference>
<dbReference type="STRING" id="407821.A0A087T411"/>
<gene>
    <name evidence="5" type="ORF">X975_19550</name>
</gene>
<dbReference type="GO" id="GO:0005777">
    <property type="term" value="C:peroxisome"/>
    <property type="evidence" value="ECO:0007669"/>
    <property type="project" value="TreeGrafter"/>
</dbReference>
<dbReference type="PANTHER" id="PTHR22589:SF103">
    <property type="entry name" value="CARNITINE O-ACETYL-TRANSFERASE, ISOFORM A-RELATED"/>
    <property type="match status" value="1"/>
</dbReference>
<dbReference type="InterPro" id="IPR000542">
    <property type="entry name" value="Carn_acyl_trans"/>
</dbReference>
<dbReference type="GO" id="GO:0019254">
    <property type="term" value="P:carnitine metabolic process, CoA-linked"/>
    <property type="evidence" value="ECO:0007669"/>
    <property type="project" value="TreeGrafter"/>
</dbReference>
<keyword evidence="5" id="KW-0808">Transferase</keyword>
<dbReference type="InterPro" id="IPR039551">
    <property type="entry name" value="Cho/carn_acyl_trans"/>
</dbReference>
<organism evidence="5 6">
    <name type="scientific">Stegodyphus mimosarum</name>
    <name type="common">African social velvet spider</name>
    <dbReference type="NCBI Taxonomy" id="407821"/>
    <lineage>
        <taxon>Eukaryota</taxon>
        <taxon>Metazoa</taxon>
        <taxon>Ecdysozoa</taxon>
        <taxon>Arthropoda</taxon>
        <taxon>Chelicerata</taxon>
        <taxon>Arachnida</taxon>
        <taxon>Araneae</taxon>
        <taxon>Araneomorphae</taxon>
        <taxon>Entelegynae</taxon>
        <taxon>Eresoidea</taxon>
        <taxon>Eresidae</taxon>
        <taxon>Stegodyphus</taxon>
    </lineage>
</organism>
<evidence type="ECO:0000256" key="1">
    <source>
        <dbReference type="ARBA" id="ARBA00005005"/>
    </source>
</evidence>
<dbReference type="Proteomes" id="UP000054359">
    <property type="component" value="Unassembled WGS sequence"/>
</dbReference>
<dbReference type="OrthoDB" id="240216at2759"/>
<proteinExistence type="predicted"/>
<dbReference type="PANTHER" id="PTHR22589">
    <property type="entry name" value="CARNITINE O-ACYLTRANSFERASE"/>
    <property type="match status" value="1"/>
</dbReference>
<dbReference type="EMBL" id="KK113303">
    <property type="protein sequence ID" value="KFM59850.1"/>
    <property type="molecule type" value="Genomic_DNA"/>
</dbReference>
<dbReference type="Gene3D" id="1.10.275.20">
    <property type="entry name" value="Choline/Carnitine o-acyltransferase"/>
    <property type="match status" value="1"/>
</dbReference>
<feature type="domain" description="Choline/carnitine acyltransferase" evidence="4">
    <location>
        <begin position="48"/>
        <end position="153"/>
    </location>
</feature>
<dbReference type="OMA" id="KMVQRFI"/>
<evidence type="ECO:0000256" key="2">
    <source>
        <dbReference type="ARBA" id="ARBA00023315"/>
    </source>
</evidence>
<dbReference type="InterPro" id="IPR042572">
    <property type="entry name" value="Carn_acyl_trans_N"/>
</dbReference>
<keyword evidence="6" id="KW-1185">Reference proteome</keyword>